<name>A0A1H6XL48_9BACT</name>
<keyword evidence="3 5" id="KW-0067">ATP-binding</keyword>
<evidence type="ECO:0000256" key="6">
    <source>
        <dbReference type="NCBIfam" id="TIGR00152"/>
    </source>
</evidence>
<dbReference type="PROSITE" id="PS51219">
    <property type="entry name" value="DPCK"/>
    <property type="match status" value="1"/>
</dbReference>
<dbReference type="HAMAP" id="MF_00376">
    <property type="entry name" value="Dephospho_CoA_kinase"/>
    <property type="match status" value="1"/>
</dbReference>
<dbReference type="Pfam" id="PF01121">
    <property type="entry name" value="CoaE"/>
    <property type="match status" value="1"/>
</dbReference>
<dbReference type="NCBIfam" id="TIGR00152">
    <property type="entry name" value="dephospho-CoA kinase"/>
    <property type="match status" value="1"/>
</dbReference>
<comment type="subcellular location">
    <subcellularLocation>
        <location evidence="5">Cytoplasm</location>
    </subcellularLocation>
</comment>
<dbReference type="UniPathway" id="UPA00241">
    <property type="reaction ID" value="UER00356"/>
</dbReference>
<dbReference type="STRING" id="1416801.SAMN05192553_103105"/>
<protein>
    <recommendedName>
        <fullName evidence="5 6">Dephospho-CoA kinase</fullName>
        <ecNumber evidence="5 6">2.7.1.24</ecNumber>
    </recommendedName>
    <alternativeName>
        <fullName evidence="5">Dephosphocoenzyme A kinase</fullName>
    </alternativeName>
</protein>
<dbReference type="OrthoDB" id="9812943at2"/>
<keyword evidence="2 5" id="KW-0547">Nucleotide-binding</keyword>
<proteinExistence type="inferred from homology"/>
<dbReference type="CDD" id="cd02022">
    <property type="entry name" value="DPCK"/>
    <property type="match status" value="1"/>
</dbReference>
<dbReference type="EC" id="2.7.1.24" evidence="5 6"/>
<evidence type="ECO:0000313" key="7">
    <source>
        <dbReference type="EMBL" id="SEJ29793.1"/>
    </source>
</evidence>
<dbReference type="SUPFAM" id="SSF52540">
    <property type="entry name" value="P-loop containing nucleoside triphosphate hydrolases"/>
    <property type="match status" value="1"/>
</dbReference>
<accession>A0A1H6XL48</accession>
<evidence type="ECO:0000313" key="8">
    <source>
        <dbReference type="Proteomes" id="UP000199403"/>
    </source>
</evidence>
<evidence type="ECO:0000256" key="4">
    <source>
        <dbReference type="ARBA" id="ARBA00022993"/>
    </source>
</evidence>
<dbReference type="RefSeq" id="WP_092173130.1">
    <property type="nucleotide sequence ID" value="NZ_FNZH01000003.1"/>
</dbReference>
<dbReference type="PANTHER" id="PTHR10695">
    <property type="entry name" value="DEPHOSPHO-COA KINASE-RELATED"/>
    <property type="match status" value="1"/>
</dbReference>
<dbReference type="Proteomes" id="UP000199403">
    <property type="component" value="Unassembled WGS sequence"/>
</dbReference>
<comment type="pathway">
    <text evidence="5">Cofactor biosynthesis; coenzyme A biosynthesis; CoA from (R)-pantothenate: step 5/5.</text>
</comment>
<gene>
    <name evidence="5" type="primary">coaE</name>
    <name evidence="7" type="ORF">SAMN05192553_103105</name>
</gene>
<dbReference type="InterPro" id="IPR001977">
    <property type="entry name" value="Depp_CoAkinase"/>
</dbReference>
<keyword evidence="5" id="KW-0963">Cytoplasm</keyword>
<dbReference type="PANTHER" id="PTHR10695:SF46">
    <property type="entry name" value="BIFUNCTIONAL COENZYME A SYNTHASE-RELATED"/>
    <property type="match status" value="1"/>
</dbReference>
<dbReference type="InterPro" id="IPR027417">
    <property type="entry name" value="P-loop_NTPase"/>
</dbReference>
<reference evidence="8" key="1">
    <citation type="submission" date="2016-10" db="EMBL/GenBank/DDBJ databases">
        <authorList>
            <person name="Varghese N."/>
            <person name="Submissions S."/>
        </authorList>
    </citation>
    <scope>NUCLEOTIDE SEQUENCE [LARGE SCALE GENOMIC DNA]</scope>
    <source>
        <strain evidence="8">IBRC-M 10761</strain>
    </source>
</reference>
<comment type="catalytic activity">
    <reaction evidence="5">
        <text>3'-dephospho-CoA + ATP = ADP + CoA + H(+)</text>
        <dbReference type="Rhea" id="RHEA:18245"/>
        <dbReference type="ChEBI" id="CHEBI:15378"/>
        <dbReference type="ChEBI" id="CHEBI:30616"/>
        <dbReference type="ChEBI" id="CHEBI:57287"/>
        <dbReference type="ChEBI" id="CHEBI:57328"/>
        <dbReference type="ChEBI" id="CHEBI:456216"/>
        <dbReference type="EC" id="2.7.1.24"/>
    </reaction>
</comment>
<dbReference type="GO" id="GO:0005524">
    <property type="term" value="F:ATP binding"/>
    <property type="evidence" value="ECO:0007669"/>
    <property type="project" value="UniProtKB-UniRule"/>
</dbReference>
<dbReference type="AlphaFoldDB" id="A0A1H6XL48"/>
<dbReference type="EMBL" id="FNZH01000003">
    <property type="protein sequence ID" value="SEJ29793.1"/>
    <property type="molecule type" value="Genomic_DNA"/>
</dbReference>
<organism evidence="7 8">
    <name type="scientific">Cyclobacterium xiamenense</name>
    <dbReference type="NCBI Taxonomy" id="1297121"/>
    <lineage>
        <taxon>Bacteria</taxon>
        <taxon>Pseudomonadati</taxon>
        <taxon>Bacteroidota</taxon>
        <taxon>Cytophagia</taxon>
        <taxon>Cytophagales</taxon>
        <taxon>Cyclobacteriaceae</taxon>
        <taxon>Cyclobacterium</taxon>
    </lineage>
</organism>
<evidence type="ECO:0000256" key="5">
    <source>
        <dbReference type="HAMAP-Rule" id="MF_00376"/>
    </source>
</evidence>
<evidence type="ECO:0000256" key="2">
    <source>
        <dbReference type="ARBA" id="ARBA00022741"/>
    </source>
</evidence>
<dbReference type="GO" id="GO:0015937">
    <property type="term" value="P:coenzyme A biosynthetic process"/>
    <property type="evidence" value="ECO:0007669"/>
    <property type="project" value="UniProtKB-UniRule"/>
</dbReference>
<dbReference type="Gene3D" id="3.40.50.300">
    <property type="entry name" value="P-loop containing nucleotide triphosphate hydrolases"/>
    <property type="match status" value="1"/>
</dbReference>
<keyword evidence="8" id="KW-1185">Reference proteome</keyword>
<keyword evidence="4 5" id="KW-0173">Coenzyme A biosynthesis</keyword>
<evidence type="ECO:0000256" key="3">
    <source>
        <dbReference type="ARBA" id="ARBA00022840"/>
    </source>
</evidence>
<comment type="function">
    <text evidence="5">Catalyzes the phosphorylation of the 3'-hydroxyl group of dephosphocoenzyme A to form coenzyme A.</text>
</comment>
<evidence type="ECO:0000256" key="1">
    <source>
        <dbReference type="ARBA" id="ARBA00009018"/>
    </source>
</evidence>
<feature type="binding site" evidence="5">
    <location>
        <begin position="16"/>
        <end position="21"/>
    </location>
    <ligand>
        <name>ATP</name>
        <dbReference type="ChEBI" id="CHEBI:30616"/>
    </ligand>
</feature>
<sequence length="206" mass="23333">MSRKKTLLVGITGGIGAGKSLISRIFSLLGVPIYNADNRAKWLMAHDATLKKRINAQFGESAYTATGELNSSYLAEKVFADPTQTEKVNQLVHPAVGQDFTDWANRQVADYVLKEAALLFETGTYRELDVTVHVTAPQEMRIDRVMKRDRQRSRQQILQIMEKQWGDAKKNSLATYILPNDEKELVIPRVLEIHEEISRRAANFSE</sequence>
<keyword evidence="5" id="KW-0808">Transferase</keyword>
<dbReference type="GO" id="GO:0004140">
    <property type="term" value="F:dephospho-CoA kinase activity"/>
    <property type="evidence" value="ECO:0007669"/>
    <property type="project" value="UniProtKB-UniRule"/>
</dbReference>
<keyword evidence="5 7" id="KW-0418">Kinase</keyword>
<comment type="similarity">
    <text evidence="1 5">Belongs to the CoaE family.</text>
</comment>
<dbReference type="GO" id="GO:0005737">
    <property type="term" value="C:cytoplasm"/>
    <property type="evidence" value="ECO:0007669"/>
    <property type="project" value="UniProtKB-SubCell"/>
</dbReference>